<dbReference type="GO" id="GO:0043039">
    <property type="term" value="P:tRNA aminoacylation"/>
    <property type="evidence" value="ECO:0007669"/>
    <property type="project" value="InterPro"/>
</dbReference>
<dbReference type="EMBL" id="CP041692">
    <property type="protein sequence ID" value="QDP98184.1"/>
    <property type="molecule type" value="Genomic_DNA"/>
</dbReference>
<evidence type="ECO:0000259" key="8">
    <source>
        <dbReference type="PROSITE" id="PS51447"/>
    </source>
</evidence>
<keyword evidence="6" id="KW-0030">Aminoacyl-tRNA synthetase</keyword>
<dbReference type="SUPFAM" id="SSF55681">
    <property type="entry name" value="Class II aaRS and biotin synthetases"/>
    <property type="match status" value="1"/>
</dbReference>
<dbReference type="Gene3D" id="3.30.930.10">
    <property type="entry name" value="Bira Bifunctional Protein, Domain 2"/>
    <property type="match status" value="1"/>
</dbReference>
<dbReference type="AlphaFoldDB" id="A0A516Q449"/>
<evidence type="ECO:0000256" key="3">
    <source>
        <dbReference type="ARBA" id="ARBA00022741"/>
    </source>
</evidence>
<evidence type="ECO:0000256" key="6">
    <source>
        <dbReference type="ARBA" id="ARBA00023146"/>
    </source>
</evidence>
<keyword evidence="10" id="KW-1185">Reference proteome</keyword>
<dbReference type="KEGG" id="mik:FOE78_21805"/>
<dbReference type="Pfam" id="PF01409">
    <property type="entry name" value="tRNA-synt_2d"/>
    <property type="match status" value="1"/>
</dbReference>
<dbReference type="GO" id="GO:0000049">
    <property type="term" value="F:tRNA binding"/>
    <property type="evidence" value="ECO:0007669"/>
    <property type="project" value="InterPro"/>
</dbReference>
<organism evidence="9 10">
    <name type="scientific">Microlunatus elymi</name>
    <dbReference type="NCBI Taxonomy" id="2596828"/>
    <lineage>
        <taxon>Bacteria</taxon>
        <taxon>Bacillati</taxon>
        <taxon>Actinomycetota</taxon>
        <taxon>Actinomycetes</taxon>
        <taxon>Propionibacteriales</taxon>
        <taxon>Propionibacteriaceae</taxon>
        <taxon>Microlunatus</taxon>
    </lineage>
</organism>
<proteinExistence type="inferred from homology"/>
<name>A0A516Q449_9ACTN</name>
<evidence type="ECO:0000313" key="10">
    <source>
        <dbReference type="Proteomes" id="UP000319263"/>
    </source>
</evidence>
<evidence type="ECO:0000256" key="4">
    <source>
        <dbReference type="ARBA" id="ARBA00022840"/>
    </source>
</evidence>
<dbReference type="InterPro" id="IPR045864">
    <property type="entry name" value="aa-tRNA-synth_II/BPL/LPL"/>
</dbReference>
<keyword evidence="5" id="KW-0648">Protein biosynthesis</keyword>
<gene>
    <name evidence="9" type="ORF">FOE78_21805</name>
</gene>
<feature type="compositionally biased region" description="Polar residues" evidence="7">
    <location>
        <begin position="1"/>
        <end position="22"/>
    </location>
</feature>
<dbReference type="Proteomes" id="UP000319263">
    <property type="component" value="Chromosome"/>
</dbReference>
<dbReference type="InterPro" id="IPR002319">
    <property type="entry name" value="Phenylalanyl-tRNA_Synthase"/>
</dbReference>
<dbReference type="Gene3D" id="3.30.70.380">
    <property type="entry name" value="Ferrodoxin-fold anticodon-binding domain"/>
    <property type="match status" value="1"/>
</dbReference>
<keyword evidence="4" id="KW-0067">ATP-binding</keyword>
<dbReference type="SUPFAM" id="SSF54991">
    <property type="entry name" value="Anticodon-binding domain of PheRS"/>
    <property type="match status" value="1"/>
</dbReference>
<evidence type="ECO:0000256" key="7">
    <source>
        <dbReference type="SAM" id="MobiDB-lite"/>
    </source>
</evidence>
<comment type="similarity">
    <text evidence="1">Belongs to the class-II aminoacyl-tRNA synthetase family.</text>
</comment>
<dbReference type="GO" id="GO:0005524">
    <property type="term" value="F:ATP binding"/>
    <property type="evidence" value="ECO:0007669"/>
    <property type="project" value="UniProtKB-KW"/>
</dbReference>
<keyword evidence="3" id="KW-0547">Nucleotide-binding</keyword>
<dbReference type="OrthoDB" id="489670at2"/>
<dbReference type="InterPro" id="IPR036690">
    <property type="entry name" value="Fdx_antiC-bd_sf"/>
</dbReference>
<protein>
    <recommendedName>
        <fullName evidence="8">FDX-ACB domain-containing protein</fullName>
    </recommendedName>
</protein>
<feature type="domain" description="FDX-ACB" evidence="8">
    <location>
        <begin position="300"/>
        <end position="406"/>
    </location>
</feature>
<feature type="region of interest" description="Disordered" evidence="7">
    <location>
        <begin position="1"/>
        <end position="23"/>
    </location>
</feature>
<dbReference type="GO" id="GO:0004812">
    <property type="term" value="F:aminoacyl-tRNA ligase activity"/>
    <property type="evidence" value="ECO:0007669"/>
    <property type="project" value="UniProtKB-KW"/>
</dbReference>
<dbReference type="RefSeq" id="WP_143988126.1">
    <property type="nucleotide sequence ID" value="NZ_CP041692.1"/>
</dbReference>
<dbReference type="InterPro" id="IPR005121">
    <property type="entry name" value="Fdx_antiC-bd"/>
</dbReference>
<evidence type="ECO:0000313" key="9">
    <source>
        <dbReference type="EMBL" id="QDP98184.1"/>
    </source>
</evidence>
<evidence type="ECO:0000256" key="5">
    <source>
        <dbReference type="ARBA" id="ARBA00022917"/>
    </source>
</evidence>
<keyword evidence="2" id="KW-0436">Ligase</keyword>
<evidence type="ECO:0000256" key="2">
    <source>
        <dbReference type="ARBA" id="ARBA00022598"/>
    </source>
</evidence>
<dbReference type="SMART" id="SM00896">
    <property type="entry name" value="FDX-ACB"/>
    <property type="match status" value="1"/>
</dbReference>
<sequence>MSVTDSAATRPSTSRPTTAQIQTERRWSAHPLRYLSAAELDRALTLPDLTDPAGGTHAINLIAAEIITALTRHWRIGVDQVRVPPLVSVADNYDRLGYAGADVTRDSRYTRYTSPTTMLRSQTSANIPYALQRYAQPQHAEHDQPVDVLITVAGLVYRRDVVDRTHVGEPHQLDLWRLRSTPDTTESDLEEMIMVLVDAVLPGARWRTTPATHPYTLHGRQIDVLQDGQWLELAECGLIHPHVLDSSGLDPNRWSGLALGMGLDRAVMLRKRIPDIRYLRSAEPRIAAQLGDLEPWRPVSMLPPITRDLSVVIDEDTADETLGDAIRESLQDQIDDVESIEILQRTPYAQLPPTARERLGLGGHQLNALVRITVRPLQHTLTDEQANELRNRVYRAIHRGPRLELA</sequence>
<evidence type="ECO:0000256" key="1">
    <source>
        <dbReference type="ARBA" id="ARBA00008226"/>
    </source>
</evidence>
<dbReference type="PROSITE" id="PS51447">
    <property type="entry name" value="FDX_ACB"/>
    <property type="match status" value="1"/>
</dbReference>
<dbReference type="GO" id="GO:0006412">
    <property type="term" value="P:translation"/>
    <property type="evidence" value="ECO:0007669"/>
    <property type="project" value="UniProtKB-KW"/>
</dbReference>
<reference evidence="9 10" key="1">
    <citation type="submission" date="2019-07" db="EMBL/GenBank/DDBJ databases">
        <title>Microlunatus dokdonensis sp. nov. isolated from the rhizospheric soil of the wild plant Elymus tsukushiensis.</title>
        <authorList>
            <person name="Ghim S.-Y."/>
            <person name="Hwang Y.-J."/>
            <person name="Son J.-S."/>
            <person name="Shin J.-H."/>
        </authorList>
    </citation>
    <scope>NUCLEOTIDE SEQUENCE [LARGE SCALE GENOMIC DNA]</scope>
    <source>
        <strain evidence="9 10">KUDC0627</strain>
    </source>
</reference>
<accession>A0A516Q449</accession>